<dbReference type="AlphaFoldDB" id="A0AAD9Y8V9"/>
<dbReference type="EMBL" id="VYYT01000265">
    <property type="protein sequence ID" value="KAK2751500.1"/>
    <property type="molecule type" value="Genomic_DNA"/>
</dbReference>
<sequence length="338" mass="36873">MAGGRSGADWTGFGGVDEMEAEAENKGTRGKKKQQQIEGPGRCAASCVFAFHGSNDETRKEACFFGAWLFPCLPRIPFHSNWFEKGNDHTHPASAALSSLGLKAEHVQAGRRKASPLRFPREMTAGTLGLGGKEANQRGQETERGTPYTHHSPSAEREAVPHLRVFLGVAWYLLQSVCLGLKGRVQAERYGTMRKDQRVLACGRICARPGIHRGIANFRGPQASLCLSSNPTPASASAASRNTDTASQRLQESSIFWVCCFVAMQELHSLSSRQGVYEVVGHVEQLTFGTNRSNEQHQCNSAPRISAAHPVRSPIRFRRDGNGSLSQTIASSFPAQRI</sequence>
<proteinExistence type="predicted"/>
<reference evidence="2" key="1">
    <citation type="submission" date="2023-02" db="EMBL/GenBank/DDBJ databases">
        <title>Colletotrichum kahawae CIFC_Que2 genome sequencing and assembly.</title>
        <authorList>
            <person name="Baroncelli R."/>
        </authorList>
    </citation>
    <scope>NUCLEOTIDE SEQUENCE</scope>
    <source>
        <strain evidence="2">CIFC_Que2</strain>
    </source>
</reference>
<name>A0AAD9Y8V9_COLKA</name>
<dbReference type="Proteomes" id="UP001281614">
    <property type="component" value="Unassembled WGS sequence"/>
</dbReference>
<accession>A0AAD9Y8V9</accession>
<feature type="region of interest" description="Disordered" evidence="1">
    <location>
        <begin position="125"/>
        <end position="156"/>
    </location>
</feature>
<gene>
    <name evidence="2" type="ORF">CKAH01_17881</name>
</gene>
<organism evidence="2 3">
    <name type="scientific">Colletotrichum kahawae</name>
    <name type="common">Coffee berry disease fungus</name>
    <dbReference type="NCBI Taxonomy" id="34407"/>
    <lineage>
        <taxon>Eukaryota</taxon>
        <taxon>Fungi</taxon>
        <taxon>Dikarya</taxon>
        <taxon>Ascomycota</taxon>
        <taxon>Pezizomycotina</taxon>
        <taxon>Sordariomycetes</taxon>
        <taxon>Hypocreomycetidae</taxon>
        <taxon>Glomerellales</taxon>
        <taxon>Glomerellaceae</taxon>
        <taxon>Colletotrichum</taxon>
        <taxon>Colletotrichum gloeosporioides species complex</taxon>
    </lineage>
</organism>
<evidence type="ECO:0000313" key="2">
    <source>
        <dbReference type="EMBL" id="KAK2751500.1"/>
    </source>
</evidence>
<feature type="region of interest" description="Disordered" evidence="1">
    <location>
        <begin position="1"/>
        <end position="37"/>
    </location>
</feature>
<evidence type="ECO:0000256" key="1">
    <source>
        <dbReference type="SAM" id="MobiDB-lite"/>
    </source>
</evidence>
<comment type="caution">
    <text evidence="2">The sequence shown here is derived from an EMBL/GenBank/DDBJ whole genome shotgun (WGS) entry which is preliminary data.</text>
</comment>
<keyword evidence="3" id="KW-1185">Reference proteome</keyword>
<protein>
    <submittedName>
        <fullName evidence="2">Uncharacterized protein</fullName>
    </submittedName>
</protein>
<evidence type="ECO:0000313" key="3">
    <source>
        <dbReference type="Proteomes" id="UP001281614"/>
    </source>
</evidence>